<reference evidence="2" key="1">
    <citation type="submission" date="2021-09" db="EMBL/GenBank/DDBJ databases">
        <authorList>
            <consortium name="AG Swart"/>
            <person name="Singh M."/>
            <person name="Singh A."/>
            <person name="Seah K."/>
            <person name="Emmerich C."/>
        </authorList>
    </citation>
    <scope>NUCLEOTIDE SEQUENCE</scope>
    <source>
        <strain evidence="2">ATCC30299</strain>
    </source>
</reference>
<dbReference type="AlphaFoldDB" id="A0AAU9INZ9"/>
<evidence type="ECO:0000259" key="1">
    <source>
        <dbReference type="Pfam" id="PF05018"/>
    </source>
</evidence>
<evidence type="ECO:0000313" key="2">
    <source>
        <dbReference type="EMBL" id="CAG9312869.1"/>
    </source>
</evidence>
<gene>
    <name evidence="2" type="ORF">BSTOLATCC_MIC7661</name>
</gene>
<accession>A0AAU9INZ9</accession>
<feature type="domain" description="CFA20" evidence="1">
    <location>
        <begin position="25"/>
        <end position="173"/>
    </location>
</feature>
<name>A0AAU9INZ9_9CILI</name>
<protein>
    <recommendedName>
        <fullName evidence="1">CFA20 domain-containing protein</fullName>
    </recommendedName>
</protein>
<keyword evidence="3" id="KW-1185">Reference proteome</keyword>
<dbReference type="InterPro" id="IPR007714">
    <property type="entry name" value="CFA20_dom"/>
</dbReference>
<dbReference type="PANTHER" id="PTHR12458">
    <property type="entry name" value="ORF PROTEIN"/>
    <property type="match status" value="1"/>
</dbReference>
<dbReference type="InterPro" id="IPR040441">
    <property type="entry name" value="CFA20/CFAP20DC"/>
</dbReference>
<proteinExistence type="predicted"/>
<dbReference type="Proteomes" id="UP001162131">
    <property type="component" value="Unassembled WGS sequence"/>
</dbReference>
<organism evidence="2 3">
    <name type="scientific">Blepharisma stoltei</name>
    <dbReference type="NCBI Taxonomy" id="1481888"/>
    <lineage>
        <taxon>Eukaryota</taxon>
        <taxon>Sar</taxon>
        <taxon>Alveolata</taxon>
        <taxon>Ciliophora</taxon>
        <taxon>Postciliodesmatophora</taxon>
        <taxon>Heterotrichea</taxon>
        <taxon>Heterotrichida</taxon>
        <taxon>Blepharismidae</taxon>
        <taxon>Blepharisma</taxon>
    </lineage>
</organism>
<sequence>MFKIKNLMRNGLLYCEVLNADYKISLQNSAITGQVSELNDRFSKSMVLSLTNKGKIISPRVPKMSTENRLPYLVVQAFIPKGKPFMLEIDVTDHMAAKKKLTFIQCNEIIKSYNSAKIPSNAIIKDMWNNICIDIPAFLNQCFRVKLDHIDKVTVHAFCRIRRIFSIKFPLKNTSQSMETQLRHDILPTGVDMPESVPFICQYIHPQQINPKDEEITEEDQSPREETFVTDQNHGFRSPKLKSKYSVPGMKMYDKINKAQLGPKLYRQYAIEKQLLYASSTQALNDLEMELLSPSKSMPDFKVKTDIRKKIPILSESQSNNSWNHEVKSKSPTFYDSLIASLNEVRHETPPFVNSGPRTYVYDPLSHRYTPMRIS</sequence>
<comment type="caution">
    <text evidence="2">The sequence shown here is derived from an EMBL/GenBank/DDBJ whole genome shotgun (WGS) entry which is preliminary data.</text>
</comment>
<dbReference type="Pfam" id="PF05018">
    <property type="entry name" value="CFA20_dom"/>
    <property type="match status" value="1"/>
</dbReference>
<dbReference type="EMBL" id="CAJZBQ010000009">
    <property type="protein sequence ID" value="CAG9312869.1"/>
    <property type="molecule type" value="Genomic_DNA"/>
</dbReference>
<evidence type="ECO:0000313" key="3">
    <source>
        <dbReference type="Proteomes" id="UP001162131"/>
    </source>
</evidence>